<dbReference type="RefSeq" id="WP_260998243.1">
    <property type="nucleotide sequence ID" value="NZ_CP054475.1"/>
</dbReference>
<keyword evidence="1" id="KW-0175">Coiled coil</keyword>
<accession>A0ABY6A599</accession>
<dbReference type="Pfam" id="PF07238">
    <property type="entry name" value="PilZ"/>
    <property type="match status" value="1"/>
</dbReference>
<protein>
    <submittedName>
        <fullName evidence="3">PilZ domain-containing protein</fullName>
    </submittedName>
</protein>
<evidence type="ECO:0000313" key="4">
    <source>
        <dbReference type="Proteomes" id="UP001065322"/>
    </source>
</evidence>
<feature type="domain" description="PilZ" evidence="2">
    <location>
        <begin position="90"/>
        <end position="172"/>
    </location>
</feature>
<sequence length="185" mass="21247">MEERRRFFRLDDEVVMDFQAITQDEFSHWKENHSQQKSELKQLEQDIGNLIHQVRSVHPAIGQALELLNRKMNLLNGSNANHPELNLSMTEARVRVNLSACGMAFNTDADLRGSSHLLFNLQLKPSNAILSLAGNIVSIDNSGESDAPYMVRVNFEGLKETEQELLIQHLFQLQSRTLRQQRDHE</sequence>
<evidence type="ECO:0000256" key="1">
    <source>
        <dbReference type="SAM" id="Coils"/>
    </source>
</evidence>
<feature type="coiled-coil region" evidence="1">
    <location>
        <begin position="26"/>
        <end position="53"/>
    </location>
</feature>
<organism evidence="3 4">
    <name type="scientific">Thalassolituus hydrocarboniclasticus</name>
    <dbReference type="NCBI Taxonomy" id="2742796"/>
    <lineage>
        <taxon>Bacteria</taxon>
        <taxon>Pseudomonadati</taxon>
        <taxon>Pseudomonadota</taxon>
        <taxon>Gammaproteobacteria</taxon>
        <taxon>Oceanospirillales</taxon>
        <taxon>Oceanospirillaceae</taxon>
        <taxon>Thalassolituus</taxon>
    </lineage>
</organism>
<dbReference type="InterPro" id="IPR009875">
    <property type="entry name" value="PilZ_domain"/>
</dbReference>
<keyword evidence="4" id="KW-1185">Reference proteome</keyword>
<name>A0ABY6A599_9GAMM</name>
<reference evidence="4" key="1">
    <citation type="submission" date="2020-06" db="EMBL/GenBank/DDBJ databases">
        <title>Thalassolituus marinus alknpb1M-1, a hydrocarbon-degrading bacterium isolated from the deep-sea overlying water using an in-situ strategy from the South China Sea basin.</title>
        <authorList>
            <person name="Dong C."/>
            <person name="Chen Y."/>
            <person name="Shao Z."/>
        </authorList>
    </citation>
    <scope>NUCLEOTIDE SEQUENCE [LARGE SCALE GENOMIC DNA]</scope>
    <source>
        <strain evidence="4">alknpb1M-1</strain>
    </source>
</reference>
<dbReference type="EMBL" id="CP054475">
    <property type="protein sequence ID" value="UXD86267.1"/>
    <property type="molecule type" value="Genomic_DNA"/>
</dbReference>
<dbReference type="Proteomes" id="UP001065322">
    <property type="component" value="Chromosome"/>
</dbReference>
<evidence type="ECO:0000259" key="2">
    <source>
        <dbReference type="Pfam" id="PF07238"/>
    </source>
</evidence>
<gene>
    <name evidence="3" type="ORF">HUF19_01855</name>
</gene>
<proteinExistence type="predicted"/>
<evidence type="ECO:0000313" key="3">
    <source>
        <dbReference type="EMBL" id="UXD86267.1"/>
    </source>
</evidence>